<feature type="region of interest" description="Disordered" evidence="1">
    <location>
        <begin position="1"/>
        <end position="29"/>
    </location>
</feature>
<accession>A0ABQ6JSS2</accession>
<evidence type="ECO:0000313" key="3">
    <source>
        <dbReference type="Proteomes" id="UP001157069"/>
    </source>
</evidence>
<name>A0ABQ6JSS2_9MICO</name>
<organism evidence="2 3">
    <name type="scientific">Homoserinibacter gongjuensis</name>
    <dbReference type="NCBI Taxonomy" id="1162968"/>
    <lineage>
        <taxon>Bacteria</taxon>
        <taxon>Bacillati</taxon>
        <taxon>Actinomycetota</taxon>
        <taxon>Actinomycetes</taxon>
        <taxon>Micrococcales</taxon>
        <taxon>Microbacteriaceae</taxon>
        <taxon>Homoserinibacter</taxon>
    </lineage>
</organism>
<dbReference type="Proteomes" id="UP001157069">
    <property type="component" value="Unassembled WGS sequence"/>
</dbReference>
<evidence type="ECO:0000256" key="1">
    <source>
        <dbReference type="SAM" id="MobiDB-lite"/>
    </source>
</evidence>
<feature type="region of interest" description="Disordered" evidence="1">
    <location>
        <begin position="111"/>
        <end position="134"/>
    </location>
</feature>
<feature type="compositionally biased region" description="Basic and acidic residues" evidence="1">
    <location>
        <begin position="206"/>
        <end position="236"/>
    </location>
</feature>
<keyword evidence="3" id="KW-1185">Reference proteome</keyword>
<feature type="compositionally biased region" description="Basic and acidic residues" evidence="1">
    <location>
        <begin position="252"/>
        <end position="274"/>
    </location>
</feature>
<proteinExistence type="predicted"/>
<reference evidence="3" key="1">
    <citation type="journal article" date="2019" name="Int. J. Syst. Evol. Microbiol.">
        <title>The Global Catalogue of Microorganisms (GCM) 10K type strain sequencing project: providing services to taxonomists for standard genome sequencing and annotation.</title>
        <authorList>
            <consortium name="The Broad Institute Genomics Platform"/>
            <consortium name="The Broad Institute Genome Sequencing Center for Infectious Disease"/>
            <person name="Wu L."/>
            <person name="Ma J."/>
        </authorList>
    </citation>
    <scope>NUCLEOTIDE SEQUENCE [LARGE SCALE GENOMIC DNA]</scope>
    <source>
        <strain evidence="3">NBRC 108755</strain>
    </source>
</reference>
<comment type="caution">
    <text evidence="2">The sequence shown here is derived from an EMBL/GenBank/DDBJ whole genome shotgun (WGS) entry which is preliminary data.</text>
</comment>
<feature type="region of interest" description="Disordered" evidence="1">
    <location>
        <begin position="199"/>
        <end position="274"/>
    </location>
</feature>
<sequence length="274" mass="27875">MGARGRAIDRAPVGREGEHRLGRAERVHDDAGYRGACRTGGDGVIVPGDPHDRAAGVGQATVDDADRLVRREHRTEQGAGDPDGREQFLIPVAGERLAGCGQAIGAAAPRERVVGREAPGEGGGDEVGGEGPASAVGQALSHELGPAQQGQLGGEGCTCACVQPRGVEVTRERETSACVAAAIPPDEGSARAAARVDEGAGLGHGGDADQGDRARAGGEGVRCRGECGRDEGRGVEAGDAATRHGQLAHATSVERDDRRLDVAAADVDPHRPNG</sequence>
<protein>
    <submittedName>
        <fullName evidence="2">Uncharacterized protein</fullName>
    </submittedName>
</protein>
<evidence type="ECO:0000313" key="2">
    <source>
        <dbReference type="EMBL" id="GMA91034.1"/>
    </source>
</evidence>
<dbReference type="EMBL" id="BSVA01000001">
    <property type="protein sequence ID" value="GMA91034.1"/>
    <property type="molecule type" value="Genomic_DNA"/>
</dbReference>
<gene>
    <name evidence="2" type="ORF">GCM10025869_15630</name>
</gene>